<evidence type="ECO:0000313" key="1">
    <source>
        <dbReference type="EMBL" id="CEG05266.1"/>
    </source>
</evidence>
<dbReference type="AlphaFoldDB" id="A0A090N5X0"/>
<dbReference type="EMBL" id="CBMI010003421">
    <property type="protein sequence ID" value="CEG05266.1"/>
    <property type="molecule type" value="Genomic_DNA"/>
</dbReference>
<comment type="caution">
    <text evidence="1">The sequence shown here is derived from an EMBL/GenBank/DDBJ whole genome shotgun (WGS) entry which is preliminary data.</text>
</comment>
<gene>
    <name evidence="1" type="ORF">BN850_0103980</name>
</gene>
<name>A0A090N5X0_9HYPO</name>
<sequence>MGQSTSKYPCKDNSHRVPSDLRWKKRCERCFHERPQGTFAITPDRIQTRELIVRHRWKLTYKDSQGREVWKLDECY</sequence>
<accession>A0A090N5X0</accession>
<protein>
    <submittedName>
        <fullName evidence="1">WGS project CBMI000000000 data, contig CS3069_c003423</fullName>
    </submittedName>
</protein>
<proteinExistence type="predicted"/>
<organism evidence="1">
    <name type="scientific">Fusarium clavum</name>
    <dbReference type="NCBI Taxonomy" id="2594811"/>
    <lineage>
        <taxon>Eukaryota</taxon>
        <taxon>Fungi</taxon>
        <taxon>Dikarya</taxon>
        <taxon>Ascomycota</taxon>
        <taxon>Pezizomycotina</taxon>
        <taxon>Sordariomycetes</taxon>
        <taxon>Hypocreomycetidae</taxon>
        <taxon>Hypocreales</taxon>
        <taxon>Nectriaceae</taxon>
        <taxon>Fusarium</taxon>
        <taxon>Fusarium incarnatum-equiseti species complex</taxon>
    </lineage>
</organism>
<reference evidence="1" key="1">
    <citation type="submission" date="2013-05" db="EMBL/GenBank/DDBJ databases">
        <title>Draft genome sequences of six wheat associated Fusarium spp. isolates.</title>
        <authorList>
            <person name="Moolhuijzen P.M."/>
            <person name="Manners J.M."/>
            <person name="Wilcox S."/>
            <person name="Bellgard M.I."/>
            <person name="Gardiner D.M."/>
        </authorList>
    </citation>
    <scope>NUCLEOTIDE SEQUENCE</scope>
    <source>
        <strain evidence="1">CS3069</strain>
    </source>
</reference>